<evidence type="ECO:0000256" key="4">
    <source>
        <dbReference type="ARBA" id="ARBA00022449"/>
    </source>
</evidence>
<protein>
    <submittedName>
        <fullName evidence="13">Sodium/hydrogen exchanger</fullName>
    </submittedName>
</protein>
<evidence type="ECO:0000256" key="8">
    <source>
        <dbReference type="ARBA" id="ARBA00023065"/>
    </source>
</evidence>
<proteinExistence type="inferred from homology"/>
<comment type="caution">
    <text evidence="13">The sequence shown here is derived from an EMBL/GenBank/DDBJ whole genome shotgun (WGS) entry which is preliminary data.</text>
</comment>
<evidence type="ECO:0000259" key="12">
    <source>
        <dbReference type="Pfam" id="PF00999"/>
    </source>
</evidence>
<evidence type="ECO:0000256" key="3">
    <source>
        <dbReference type="ARBA" id="ARBA00022448"/>
    </source>
</evidence>
<evidence type="ECO:0000256" key="10">
    <source>
        <dbReference type="ARBA" id="ARBA00023201"/>
    </source>
</evidence>
<accession>E1IAB5</accession>
<keyword evidence="8" id="KW-0406">Ion transport</keyword>
<evidence type="ECO:0000256" key="1">
    <source>
        <dbReference type="ARBA" id="ARBA00004141"/>
    </source>
</evidence>
<sequence length="434" mass="46316">MHHEVSVGVTLFLIAIVLVVAKLSAFLERFGQPPVLGELLAGVLLGNLYLAGITFFEPIKENQIIQFMSELGVVILLFQVGLETNIRDMARVGIRAFLVASVGVIAPFILGTYVVGPWLMPGLESHTYLFLGATLTATSVGITARVFRDLGFLQSQEARIVLGAAVIDDVMGLVILAVVSAIVTVGSVSPLDVGVIIFKALAFLTGAVLLGQVAASWLGRMLAKIHTGSGMKFTLAIAFGFIFAYIAELIGLAPIVGAFAAGLVLDAVHFESFENPRVVAEIYHEIKEHNLQNVSQIEKIMKRHAHRHVEDIIEPVGMLLTPIFFVITGMSVQITALLNPSVLMVALGFTIAAFVGKVIAGLVAGKVNKQIVGWGMVPRGEVGLIFAATGRALGVINDEIFSVIVVMVLLSTLLTPLILTAIIRRNQAVQVAAQ</sequence>
<dbReference type="Gene3D" id="1.20.1530.20">
    <property type="match status" value="2"/>
</dbReference>
<dbReference type="EMBL" id="ADVR01000004">
    <property type="protein sequence ID" value="EFO81869.1"/>
    <property type="molecule type" value="Genomic_DNA"/>
</dbReference>
<dbReference type="PANTHER" id="PTHR43562">
    <property type="entry name" value="NAPA-TYPE SODIUM/HYDROGEN ANTIPORTER"/>
    <property type="match status" value="1"/>
</dbReference>
<keyword evidence="3" id="KW-0813">Transport</keyword>
<reference evidence="13 14" key="1">
    <citation type="journal article" date="2011" name="J. Bacteriol.">
        <title>Draft genome sequence of the anoxygenic filamentous phototrophic bacterium Oscillochloris trichoides subsp. DG-6.</title>
        <authorList>
            <person name="Kuznetsov B.B."/>
            <person name="Ivanovsky R.N."/>
            <person name="Keppen O.I."/>
            <person name="Sukhacheva M.V."/>
            <person name="Bumazhkin B.K."/>
            <person name="Patutina E.O."/>
            <person name="Beletsky A.V."/>
            <person name="Mardanov A.V."/>
            <person name="Baslerov R.V."/>
            <person name="Panteleeva A.N."/>
            <person name="Kolganova T.V."/>
            <person name="Ravin N.V."/>
            <person name="Skryabin K.G."/>
        </authorList>
    </citation>
    <scope>NUCLEOTIDE SEQUENCE [LARGE SCALE GENOMIC DNA]</scope>
    <source>
        <strain evidence="13 14">DG-6</strain>
    </source>
</reference>
<dbReference type="OrthoDB" id="9793589at2"/>
<feature type="transmembrane region" description="Helical" evidence="11">
    <location>
        <begin position="312"/>
        <end position="336"/>
    </location>
</feature>
<feature type="transmembrane region" description="Helical" evidence="11">
    <location>
        <begin position="195"/>
        <end position="218"/>
    </location>
</feature>
<name>E1IAB5_9CHLR</name>
<feature type="transmembrane region" description="Helical" evidence="11">
    <location>
        <begin position="230"/>
        <end position="246"/>
    </location>
</feature>
<feature type="transmembrane region" description="Helical" evidence="11">
    <location>
        <begin position="64"/>
        <end position="82"/>
    </location>
</feature>
<dbReference type="eggNOG" id="COG0475">
    <property type="taxonomic scope" value="Bacteria"/>
</dbReference>
<gene>
    <name evidence="13" type="ORF">OSCT_0266</name>
</gene>
<dbReference type="HOGENOM" id="CLU_005126_7_1_0"/>
<evidence type="ECO:0000256" key="11">
    <source>
        <dbReference type="SAM" id="Phobius"/>
    </source>
</evidence>
<feature type="transmembrane region" description="Helical" evidence="11">
    <location>
        <begin position="6"/>
        <end position="27"/>
    </location>
</feature>
<dbReference type="GO" id="GO:0015297">
    <property type="term" value="F:antiporter activity"/>
    <property type="evidence" value="ECO:0007669"/>
    <property type="project" value="UniProtKB-KW"/>
</dbReference>
<keyword evidence="7" id="KW-0915">Sodium</keyword>
<dbReference type="PANTHER" id="PTHR43562:SF3">
    <property type="entry name" value="SODIUM ION_PROTON EXCHANGER (EUROFUNG)"/>
    <property type="match status" value="1"/>
</dbReference>
<keyword evidence="6 11" id="KW-1133">Transmembrane helix</keyword>
<feature type="transmembrane region" description="Helical" evidence="11">
    <location>
        <begin position="128"/>
        <end position="148"/>
    </location>
</feature>
<keyword evidence="9 11" id="KW-0472">Membrane</keyword>
<evidence type="ECO:0000256" key="2">
    <source>
        <dbReference type="ARBA" id="ARBA00005551"/>
    </source>
</evidence>
<dbReference type="GO" id="GO:0006814">
    <property type="term" value="P:sodium ion transport"/>
    <property type="evidence" value="ECO:0007669"/>
    <property type="project" value="UniProtKB-KW"/>
</dbReference>
<feature type="transmembrane region" description="Helical" evidence="11">
    <location>
        <begin position="39"/>
        <end position="58"/>
    </location>
</feature>
<feature type="transmembrane region" description="Helical" evidence="11">
    <location>
        <begin position="400"/>
        <end position="423"/>
    </location>
</feature>
<dbReference type="Proteomes" id="UP000054010">
    <property type="component" value="Unassembled WGS sequence"/>
</dbReference>
<evidence type="ECO:0000256" key="9">
    <source>
        <dbReference type="ARBA" id="ARBA00023136"/>
    </source>
</evidence>
<keyword evidence="5 11" id="KW-0812">Transmembrane</keyword>
<dbReference type="GO" id="GO:0016020">
    <property type="term" value="C:membrane"/>
    <property type="evidence" value="ECO:0007669"/>
    <property type="project" value="UniProtKB-SubCell"/>
</dbReference>
<evidence type="ECO:0000313" key="13">
    <source>
        <dbReference type="EMBL" id="EFO81869.1"/>
    </source>
</evidence>
<keyword evidence="10" id="KW-0739">Sodium transport</keyword>
<keyword evidence="4" id="KW-0050">Antiport</keyword>
<dbReference type="STRING" id="765420.OSCT_0266"/>
<organism evidence="13 14">
    <name type="scientific">Oscillochloris trichoides DG-6</name>
    <dbReference type="NCBI Taxonomy" id="765420"/>
    <lineage>
        <taxon>Bacteria</taxon>
        <taxon>Bacillati</taxon>
        <taxon>Chloroflexota</taxon>
        <taxon>Chloroflexia</taxon>
        <taxon>Chloroflexales</taxon>
        <taxon>Chloroflexineae</taxon>
        <taxon>Oscillochloridaceae</taxon>
        <taxon>Oscillochloris</taxon>
    </lineage>
</organism>
<comment type="similarity">
    <text evidence="2">Belongs to the monovalent cation:proton antiporter 2 (CPA2) transporter (TC 2.A.37) family.</text>
</comment>
<feature type="transmembrane region" description="Helical" evidence="11">
    <location>
        <begin position="342"/>
        <end position="364"/>
    </location>
</feature>
<feature type="transmembrane region" description="Helical" evidence="11">
    <location>
        <begin position="160"/>
        <end position="183"/>
    </location>
</feature>
<dbReference type="InterPro" id="IPR038770">
    <property type="entry name" value="Na+/solute_symporter_sf"/>
</dbReference>
<dbReference type="Pfam" id="PF00999">
    <property type="entry name" value="Na_H_Exchanger"/>
    <property type="match status" value="1"/>
</dbReference>
<dbReference type="GO" id="GO:1902600">
    <property type="term" value="P:proton transmembrane transport"/>
    <property type="evidence" value="ECO:0007669"/>
    <property type="project" value="InterPro"/>
</dbReference>
<feature type="transmembrane region" description="Helical" evidence="11">
    <location>
        <begin position="94"/>
        <end position="116"/>
    </location>
</feature>
<evidence type="ECO:0000256" key="7">
    <source>
        <dbReference type="ARBA" id="ARBA00023053"/>
    </source>
</evidence>
<feature type="domain" description="Cation/H+ exchanger transmembrane" evidence="12">
    <location>
        <begin position="17"/>
        <end position="423"/>
    </location>
</feature>
<comment type="subcellular location">
    <subcellularLocation>
        <location evidence="1">Membrane</location>
        <topology evidence="1">Multi-pass membrane protein</topology>
    </subcellularLocation>
</comment>
<evidence type="ECO:0000256" key="5">
    <source>
        <dbReference type="ARBA" id="ARBA00022692"/>
    </source>
</evidence>
<keyword evidence="14" id="KW-1185">Reference proteome</keyword>
<evidence type="ECO:0000256" key="6">
    <source>
        <dbReference type="ARBA" id="ARBA00022989"/>
    </source>
</evidence>
<dbReference type="InterPro" id="IPR006153">
    <property type="entry name" value="Cation/H_exchanger_TM"/>
</dbReference>
<dbReference type="AlphaFoldDB" id="E1IAB5"/>
<evidence type="ECO:0000313" key="14">
    <source>
        <dbReference type="Proteomes" id="UP000054010"/>
    </source>
</evidence>